<feature type="transmembrane region" description="Helical" evidence="1">
    <location>
        <begin position="46"/>
        <end position="68"/>
    </location>
</feature>
<protein>
    <submittedName>
        <fullName evidence="2">DUF2798 domain-containing protein</fullName>
    </submittedName>
</protein>
<keyword evidence="3" id="KW-1185">Reference proteome</keyword>
<dbReference type="RefSeq" id="WP_213259203.1">
    <property type="nucleotide sequence ID" value="NZ_JAGYWA010000007.1"/>
</dbReference>
<organism evidence="2 3">
    <name type="scientific">Flavobacterium branchiicola</name>
    <dbReference type="NCBI Taxonomy" id="1114875"/>
    <lineage>
        <taxon>Bacteria</taxon>
        <taxon>Pseudomonadati</taxon>
        <taxon>Bacteroidota</taxon>
        <taxon>Flavobacteriia</taxon>
        <taxon>Flavobacteriales</taxon>
        <taxon>Flavobacteriaceae</taxon>
        <taxon>Flavobacterium</taxon>
    </lineage>
</organism>
<evidence type="ECO:0000313" key="2">
    <source>
        <dbReference type="EMBL" id="MFC4749569.1"/>
    </source>
</evidence>
<proteinExistence type="predicted"/>
<evidence type="ECO:0000313" key="3">
    <source>
        <dbReference type="Proteomes" id="UP001595935"/>
    </source>
</evidence>
<reference evidence="3" key="1">
    <citation type="journal article" date="2019" name="Int. J. Syst. Evol. Microbiol.">
        <title>The Global Catalogue of Microorganisms (GCM) 10K type strain sequencing project: providing services to taxonomists for standard genome sequencing and annotation.</title>
        <authorList>
            <consortium name="The Broad Institute Genomics Platform"/>
            <consortium name="The Broad Institute Genome Sequencing Center for Infectious Disease"/>
            <person name="Wu L."/>
            <person name="Ma J."/>
        </authorList>
    </citation>
    <scope>NUCLEOTIDE SEQUENCE [LARGE SCALE GENOMIC DNA]</scope>
    <source>
        <strain evidence="3">WYCCWR 13023</strain>
    </source>
</reference>
<feature type="transmembrane region" description="Helical" evidence="1">
    <location>
        <begin position="5"/>
        <end position="26"/>
    </location>
</feature>
<dbReference type="Proteomes" id="UP001595935">
    <property type="component" value="Unassembled WGS sequence"/>
</dbReference>
<sequence>MKQRIVTAFIMGFITTGIMSFSLISLNIGFTEVFITKWLKSWRTAYIIIVPVILLIGPKVQQFVAYIFRKKED</sequence>
<accession>A0ABV9PH28</accession>
<dbReference type="Pfam" id="PF11391">
    <property type="entry name" value="DUF2798"/>
    <property type="match status" value="1"/>
</dbReference>
<keyword evidence="1" id="KW-0812">Transmembrane</keyword>
<name>A0ABV9PH28_9FLAO</name>
<comment type="caution">
    <text evidence="2">The sequence shown here is derived from an EMBL/GenBank/DDBJ whole genome shotgun (WGS) entry which is preliminary data.</text>
</comment>
<dbReference type="EMBL" id="JBHSGV010000007">
    <property type="protein sequence ID" value="MFC4749569.1"/>
    <property type="molecule type" value="Genomic_DNA"/>
</dbReference>
<evidence type="ECO:0000256" key="1">
    <source>
        <dbReference type="SAM" id="Phobius"/>
    </source>
</evidence>
<keyword evidence="1" id="KW-0472">Membrane</keyword>
<gene>
    <name evidence="2" type="ORF">ACFO5S_19115</name>
</gene>
<dbReference type="InterPro" id="IPR021529">
    <property type="entry name" value="DUF2798"/>
</dbReference>
<keyword evidence="1" id="KW-1133">Transmembrane helix</keyword>